<dbReference type="GO" id="GO:0046487">
    <property type="term" value="P:glyoxylate metabolic process"/>
    <property type="evidence" value="ECO:0007669"/>
    <property type="project" value="TreeGrafter"/>
</dbReference>
<feature type="domain" description="Xylose isomerase-like TIM barrel" evidence="4">
    <location>
        <begin position="21"/>
        <end position="255"/>
    </location>
</feature>
<feature type="active site" description="Proton donor/acceptor" evidence="3">
    <location>
        <position position="143"/>
    </location>
</feature>
<dbReference type="Proteomes" id="UP000494363">
    <property type="component" value="Unassembled WGS sequence"/>
</dbReference>
<dbReference type="NCBIfam" id="NF043033">
    <property type="entry name" value="OxoTetrIsom"/>
    <property type="match status" value="1"/>
</dbReference>
<dbReference type="GO" id="GO:0008903">
    <property type="term" value="F:hydroxypyruvate isomerase activity"/>
    <property type="evidence" value="ECO:0007669"/>
    <property type="project" value="UniProtKB-EC"/>
</dbReference>
<dbReference type="SUPFAM" id="SSF51658">
    <property type="entry name" value="Xylose isomerase-like"/>
    <property type="match status" value="1"/>
</dbReference>
<dbReference type="Pfam" id="PF01261">
    <property type="entry name" value="AP_endonuc_2"/>
    <property type="match status" value="1"/>
</dbReference>
<protein>
    <submittedName>
        <fullName evidence="5">Hydroxypyruvate isomerase</fullName>
        <ecNumber evidence="5">5.3.1.22</ecNumber>
    </submittedName>
</protein>
<reference evidence="5 6" key="1">
    <citation type="submission" date="2020-04" db="EMBL/GenBank/DDBJ databases">
        <authorList>
            <person name="De Canck E."/>
        </authorList>
    </citation>
    <scope>NUCLEOTIDE SEQUENCE [LARGE SCALE GENOMIC DNA]</scope>
    <source>
        <strain evidence="5 6">LMG 29542</strain>
    </source>
</reference>
<keyword evidence="6" id="KW-1185">Reference proteome</keyword>
<name>A0A6J5DCB5_9BURK</name>
<dbReference type="Gene3D" id="3.20.20.150">
    <property type="entry name" value="Divalent-metal-dependent TIM barrel enzymes"/>
    <property type="match status" value="1"/>
</dbReference>
<comment type="similarity">
    <text evidence="2">Belongs to the hyi family.</text>
</comment>
<evidence type="ECO:0000259" key="4">
    <source>
        <dbReference type="Pfam" id="PF01261"/>
    </source>
</evidence>
<dbReference type="EMBL" id="CADIKH010000006">
    <property type="protein sequence ID" value="CAB3751900.1"/>
    <property type="molecule type" value="Genomic_DNA"/>
</dbReference>
<evidence type="ECO:0000256" key="3">
    <source>
        <dbReference type="PIRSR" id="PIRSR006241-50"/>
    </source>
</evidence>
<dbReference type="RefSeq" id="WP_175225909.1">
    <property type="nucleotide sequence ID" value="NZ_CADIKH010000006.1"/>
</dbReference>
<dbReference type="FunFam" id="3.20.20.150:FF:000007">
    <property type="entry name" value="Hydroxypyruvate isomerase"/>
    <property type="match status" value="1"/>
</dbReference>
<dbReference type="PANTHER" id="PTHR43489">
    <property type="entry name" value="ISOMERASE"/>
    <property type="match status" value="1"/>
</dbReference>
<gene>
    <name evidence="5" type="primary">hyi_1</name>
    <name evidence="5" type="ORF">LMG29542_01588</name>
</gene>
<feature type="active site" description="Proton donor/acceptor" evidence="3">
    <location>
        <position position="240"/>
    </location>
</feature>
<evidence type="ECO:0000313" key="6">
    <source>
        <dbReference type="Proteomes" id="UP000494363"/>
    </source>
</evidence>
<dbReference type="PANTHER" id="PTHR43489:SF13">
    <property type="entry name" value="HYDROXYPYRUVATE ISOMERASE"/>
    <property type="match status" value="1"/>
</dbReference>
<dbReference type="EC" id="5.3.1.22" evidence="5"/>
<dbReference type="AlphaFoldDB" id="A0A6J5DCB5"/>
<proteinExistence type="inferred from homology"/>
<organism evidence="5 6">
    <name type="scientific">Paraburkholderia humisilvae</name>
    <dbReference type="NCBI Taxonomy" id="627669"/>
    <lineage>
        <taxon>Bacteria</taxon>
        <taxon>Pseudomonadati</taxon>
        <taxon>Pseudomonadota</taxon>
        <taxon>Betaproteobacteria</taxon>
        <taxon>Burkholderiales</taxon>
        <taxon>Burkholderiaceae</taxon>
        <taxon>Paraburkholderia</taxon>
    </lineage>
</organism>
<dbReference type="InterPro" id="IPR053398">
    <property type="entry name" value="HPT_OtnI_isomerases"/>
</dbReference>
<dbReference type="InterPro" id="IPR050417">
    <property type="entry name" value="Sugar_Epim/Isomerase"/>
</dbReference>
<sequence length="255" mass="28524">MPRFAANLTMMFPEVPFLDRFAAAAKAGFKAVEFQFPYAFDVHEIKRRIDENHLTPLLHNLPAGDWNAGERGLACLPARADEFRAGVAKAIEYARTLGVERLNCLAGIAPVNEDPDRVWRTLTGNLRYAADETAKAGIRLMVEACNRYDIPGFMLNTSAVTIRALDDAGKSNLWLQYDIYHMQRSEGELAATIERLLPRIGHIQVADNPGRHQPGTGEINFPFLFRTLDRLGYDGWVAGEYNPEGATESGLDWCR</sequence>
<dbReference type="InterPro" id="IPR036237">
    <property type="entry name" value="Xyl_isomerase-like_sf"/>
</dbReference>
<evidence type="ECO:0000313" key="5">
    <source>
        <dbReference type="EMBL" id="CAB3751900.1"/>
    </source>
</evidence>
<keyword evidence="1 2" id="KW-0413">Isomerase</keyword>
<dbReference type="InterPro" id="IPR017643">
    <property type="entry name" value="Hydroxypyruvate_isomerase"/>
</dbReference>
<dbReference type="PIRSF" id="PIRSF006241">
    <property type="entry name" value="HyI"/>
    <property type="match status" value="1"/>
</dbReference>
<keyword evidence="5" id="KW-0670">Pyruvate</keyword>
<dbReference type="InterPro" id="IPR026040">
    <property type="entry name" value="HyI-like"/>
</dbReference>
<evidence type="ECO:0000256" key="1">
    <source>
        <dbReference type="ARBA" id="ARBA00023235"/>
    </source>
</evidence>
<accession>A0A6J5DCB5</accession>
<evidence type="ECO:0000256" key="2">
    <source>
        <dbReference type="PIRNR" id="PIRNR006241"/>
    </source>
</evidence>
<dbReference type="NCBIfam" id="TIGR03234">
    <property type="entry name" value="OH-pyruv-isom"/>
    <property type="match status" value="1"/>
</dbReference>
<dbReference type="InterPro" id="IPR013022">
    <property type="entry name" value="Xyl_isomerase-like_TIM-brl"/>
</dbReference>